<dbReference type="Proteomes" id="UP000555193">
    <property type="component" value="Unassembled WGS sequence"/>
</dbReference>
<dbReference type="EMBL" id="WCZM01000040">
    <property type="protein sequence ID" value="KAB3563715.1"/>
    <property type="molecule type" value="Genomic_DNA"/>
</dbReference>
<evidence type="ECO:0000313" key="17">
    <source>
        <dbReference type="Proteomes" id="UP000483142"/>
    </source>
</evidence>
<reference evidence="12 13" key="2">
    <citation type="journal article" date="2019" name="Nat. Med.">
        <title>A library of human gut bacterial isolates paired with longitudinal multiomics data enables mechanistic microbiome research.</title>
        <authorList>
            <person name="Poyet M."/>
            <person name="Groussin M."/>
            <person name="Gibbons S.M."/>
            <person name="Avila-Pacheco J."/>
            <person name="Jiang X."/>
            <person name="Kearney S.M."/>
            <person name="Perrotta A.R."/>
            <person name="Berdy B."/>
            <person name="Zhao S."/>
            <person name="Lieberman T.D."/>
            <person name="Swanson P.K."/>
            <person name="Smith M."/>
            <person name="Roesemann S."/>
            <person name="Alexander J.E."/>
            <person name="Rich S.A."/>
            <person name="Livny J."/>
            <person name="Vlamakis H."/>
            <person name="Clish C."/>
            <person name="Bullock K."/>
            <person name="Deik A."/>
            <person name="Scott J."/>
            <person name="Pierce K.A."/>
            <person name="Xavier R.J."/>
            <person name="Alm E.J."/>
        </authorList>
    </citation>
    <scope>NUCLEOTIDE SEQUENCE [LARGE SCALE GENOMIC DNA]</scope>
    <source>
        <strain evidence="3 14">BIOML-A140</strain>
        <strain evidence="2 17">BIOML-A141</strain>
        <strain evidence="1 12">BIOML-A73</strain>
        <strain evidence="6 13">BIOML-A82</strain>
        <strain evidence="5 15">BIOML-A85</strain>
        <strain evidence="4 16">BIOML-A93</strain>
    </source>
</reference>
<dbReference type="Gene3D" id="3.30.2220.10">
    <property type="entry name" value="rbstp2171"/>
    <property type="match status" value="1"/>
</dbReference>
<dbReference type="EMBL" id="WDAG01000022">
    <property type="protein sequence ID" value="KAB6657546.1"/>
    <property type="molecule type" value="Genomic_DNA"/>
</dbReference>
<evidence type="ECO:0000313" key="15">
    <source>
        <dbReference type="Proteomes" id="UP000470777"/>
    </source>
</evidence>
<dbReference type="AlphaFoldDB" id="A0A414H977"/>
<dbReference type="EMBL" id="WCZY01000019">
    <property type="protein sequence ID" value="KAB6691320.1"/>
    <property type="molecule type" value="Genomic_DNA"/>
</dbReference>
<evidence type="ECO:0000313" key="8">
    <source>
        <dbReference type="EMBL" id="RGW44776.1"/>
    </source>
</evidence>
<evidence type="ECO:0000313" key="1">
    <source>
        <dbReference type="EMBL" id="KAB3563715.1"/>
    </source>
</evidence>
<reference evidence="10 11" key="1">
    <citation type="submission" date="2018-08" db="EMBL/GenBank/DDBJ databases">
        <title>A genome reference for cultivated species of the human gut microbiota.</title>
        <authorList>
            <person name="Zou Y."/>
            <person name="Xue W."/>
            <person name="Luo G."/>
        </authorList>
    </citation>
    <scope>NUCLEOTIDE SEQUENCE [LARGE SCALE GENOMIC DNA]</scope>
    <source>
        <strain evidence="8 11">AF12-25</strain>
        <strain evidence="9 10">AM30-40</strain>
    </source>
</reference>
<gene>
    <name evidence="9" type="ORF">DW783_10285</name>
    <name evidence="8" type="ORF">DWV70_19365</name>
    <name evidence="1" type="ORF">GAY01_20035</name>
    <name evidence="6" type="ORF">GAY17_15880</name>
    <name evidence="3" type="ORF">GAZ06_23325</name>
    <name evidence="2" type="ORF">GAZ09_04285</name>
    <name evidence="4" type="ORF">GAZ76_16410</name>
    <name evidence="5" type="ORF">GAZ92_13810</name>
    <name evidence="7" type="ORF">HKQ54_04590</name>
</gene>
<dbReference type="EMBL" id="QSAI01000047">
    <property type="protein sequence ID" value="RGW44776.1"/>
    <property type="molecule type" value="Genomic_DNA"/>
</dbReference>
<sequence length="99" mass="11274">MKKYVYGRKEVAQGLFDGGVRKTFCGKKEMYVALMAEPTFSQFSKFMSVSKKDEVSAMRTLVKDCFIEGDHELVNNNFRFLFGLMGQLTDLLSPARARS</sequence>
<evidence type="ECO:0000313" key="9">
    <source>
        <dbReference type="EMBL" id="RHD80054.1"/>
    </source>
</evidence>
<dbReference type="Proteomes" id="UP000468344">
    <property type="component" value="Unassembled WGS sequence"/>
</dbReference>
<dbReference type="EMBL" id="WDBZ01000005">
    <property type="protein sequence ID" value="KAB6455933.1"/>
    <property type="molecule type" value="Genomic_DNA"/>
</dbReference>
<protein>
    <submittedName>
        <fullName evidence="9">Uncharacterized protein</fullName>
    </submittedName>
</protein>
<evidence type="ECO:0000313" key="6">
    <source>
        <dbReference type="EMBL" id="KAB6697955.1"/>
    </source>
</evidence>
<reference evidence="7 18" key="3">
    <citation type="submission" date="2020-04" db="EMBL/GenBank/DDBJ databases">
        <title>A novel gut-associated lysogenic phage, Bacteroides phage BV01, alters the host transcriptome and bile acid metabolism in Bacteroides vulgatus.</title>
        <authorList>
            <person name="Campbell D.E."/>
            <person name="Ly L."/>
            <person name="Ridlon J.M."/>
            <person name="Hsiao A."/>
            <person name="Degnan P.H."/>
        </authorList>
    </citation>
    <scope>NUCLEOTIDE SEQUENCE [LARGE SCALE GENOMIC DNA]</scope>
    <source>
        <strain evidence="7 18">VPI-4506</strain>
    </source>
</reference>
<organism evidence="9 10">
    <name type="scientific">Phocaeicola vulgatus</name>
    <name type="common">Bacteroides vulgatus</name>
    <dbReference type="NCBI Taxonomy" id="821"/>
    <lineage>
        <taxon>Bacteria</taxon>
        <taxon>Pseudomonadati</taxon>
        <taxon>Bacteroidota</taxon>
        <taxon>Bacteroidia</taxon>
        <taxon>Bacteroidales</taxon>
        <taxon>Bacteroidaceae</taxon>
        <taxon>Phocaeicola</taxon>
    </lineage>
</organism>
<accession>A0A414H977</accession>
<evidence type="ECO:0000313" key="11">
    <source>
        <dbReference type="Proteomes" id="UP000285469"/>
    </source>
</evidence>
<evidence type="ECO:0000313" key="7">
    <source>
        <dbReference type="EMBL" id="NMW35440.1"/>
    </source>
</evidence>
<evidence type="ECO:0000313" key="2">
    <source>
        <dbReference type="EMBL" id="KAB6455933.1"/>
    </source>
</evidence>
<evidence type="ECO:0000313" key="3">
    <source>
        <dbReference type="EMBL" id="KAB6469891.1"/>
    </source>
</evidence>
<evidence type="ECO:0000313" key="16">
    <source>
        <dbReference type="Proteomes" id="UP000470952"/>
    </source>
</evidence>
<evidence type="ECO:0000313" key="10">
    <source>
        <dbReference type="Proteomes" id="UP000283429"/>
    </source>
</evidence>
<dbReference type="Proteomes" id="UP000483142">
    <property type="component" value="Unassembled WGS sequence"/>
</dbReference>
<dbReference type="Proteomes" id="UP000283429">
    <property type="component" value="Unassembled WGS sequence"/>
</dbReference>
<dbReference type="EMBL" id="WDBY01000088">
    <property type="protein sequence ID" value="KAB6469891.1"/>
    <property type="molecule type" value="Genomic_DNA"/>
</dbReference>
<evidence type="ECO:0000313" key="13">
    <source>
        <dbReference type="Proteomes" id="UP000437380"/>
    </source>
</evidence>
<evidence type="ECO:0000313" key="14">
    <source>
        <dbReference type="Proteomes" id="UP000468344"/>
    </source>
</evidence>
<dbReference type="Proteomes" id="UP000285469">
    <property type="component" value="Unassembled WGS sequence"/>
</dbReference>
<proteinExistence type="predicted"/>
<name>A0A414H977_PHOVU</name>
<dbReference type="EMBL" id="WCZV01000023">
    <property type="protein sequence ID" value="KAB6697955.1"/>
    <property type="molecule type" value="Genomic_DNA"/>
</dbReference>
<evidence type="ECO:0000313" key="12">
    <source>
        <dbReference type="Proteomes" id="UP000433382"/>
    </source>
</evidence>
<dbReference type="Proteomes" id="UP000470777">
    <property type="component" value="Unassembled WGS sequence"/>
</dbReference>
<dbReference type="EMBL" id="QSJM01000027">
    <property type="protein sequence ID" value="RHD80054.1"/>
    <property type="molecule type" value="Genomic_DNA"/>
</dbReference>
<evidence type="ECO:0000313" key="4">
    <source>
        <dbReference type="EMBL" id="KAB6657546.1"/>
    </source>
</evidence>
<dbReference type="Proteomes" id="UP000437380">
    <property type="component" value="Unassembled WGS sequence"/>
</dbReference>
<dbReference type="EMBL" id="JABDSH010000056">
    <property type="protein sequence ID" value="NMW35440.1"/>
    <property type="molecule type" value="Genomic_DNA"/>
</dbReference>
<comment type="caution">
    <text evidence="9">The sequence shown here is derived from an EMBL/GenBank/DDBJ whole genome shotgun (WGS) entry which is preliminary data.</text>
</comment>
<dbReference type="Proteomes" id="UP000470952">
    <property type="component" value="Unassembled WGS sequence"/>
</dbReference>
<evidence type="ECO:0000313" key="5">
    <source>
        <dbReference type="EMBL" id="KAB6691320.1"/>
    </source>
</evidence>
<dbReference type="Proteomes" id="UP000433382">
    <property type="component" value="Unassembled WGS sequence"/>
</dbReference>
<evidence type="ECO:0000313" key="18">
    <source>
        <dbReference type="Proteomes" id="UP000555193"/>
    </source>
</evidence>